<feature type="compositionally biased region" description="Basic and acidic residues" evidence="1">
    <location>
        <begin position="223"/>
        <end position="239"/>
    </location>
</feature>
<dbReference type="Proteomes" id="UP000266841">
    <property type="component" value="Unassembled WGS sequence"/>
</dbReference>
<feature type="compositionally biased region" description="Basic and acidic residues" evidence="1">
    <location>
        <begin position="75"/>
        <end position="84"/>
    </location>
</feature>
<feature type="compositionally biased region" description="Basic and acidic residues" evidence="1">
    <location>
        <begin position="48"/>
        <end position="63"/>
    </location>
</feature>
<accession>K0R0Q9</accession>
<dbReference type="EMBL" id="AGNL01049746">
    <property type="protein sequence ID" value="EJK44394.1"/>
    <property type="molecule type" value="Genomic_DNA"/>
</dbReference>
<evidence type="ECO:0000256" key="1">
    <source>
        <dbReference type="SAM" id="MobiDB-lite"/>
    </source>
</evidence>
<name>K0R0Q9_THAOC</name>
<gene>
    <name evidence="2" type="ORF">THAOC_37066</name>
</gene>
<keyword evidence="3" id="KW-1185">Reference proteome</keyword>
<reference evidence="2 3" key="1">
    <citation type="journal article" date="2012" name="Genome Biol.">
        <title>Genome and low-iron response of an oceanic diatom adapted to chronic iron limitation.</title>
        <authorList>
            <person name="Lommer M."/>
            <person name="Specht M."/>
            <person name="Roy A.S."/>
            <person name="Kraemer L."/>
            <person name="Andreson R."/>
            <person name="Gutowska M.A."/>
            <person name="Wolf J."/>
            <person name="Bergner S.V."/>
            <person name="Schilhabel M.B."/>
            <person name="Klostermeier U.C."/>
            <person name="Beiko R.G."/>
            <person name="Rosenstiel P."/>
            <person name="Hippler M."/>
            <person name="Laroche J."/>
        </authorList>
    </citation>
    <scope>NUCLEOTIDE SEQUENCE [LARGE SCALE GENOMIC DNA]</scope>
    <source>
        <strain evidence="2 3">CCMP1005</strain>
    </source>
</reference>
<feature type="region of interest" description="Disordered" evidence="1">
    <location>
        <begin position="216"/>
        <end position="239"/>
    </location>
</feature>
<feature type="non-terminal residue" evidence="2">
    <location>
        <position position="752"/>
    </location>
</feature>
<sequence length="752" mass="83157">MEEAPDSDPAAAAAAASAADSLLSLHREHRPPAQRGGNPTAVTGSQLRRGDEDAGDPLRRDENPVAAALRPPPESARDNRRERGTQAQAPLFVDLAEVIEIEEPSDNSHGSVVIRVNTLVSLGIDFRRVLFDGKVAYALETAHESQQCSMLRDGDILESSNLLDVNGNPLDTKQVSALFDPRARLNQRPRSLPRLLQNLGSVSQDNKLQLNFVRPQDATASTEPKDAYVHGPEPSERNDTTQEFTIRFDNIEASALLRELKLKRGFVHGRKVFYVDDLESNSPLSDLVEASDCLVGINGASALSVQTCASPEQEATALIASVSSLSPPPIIKFERHPTGVVFSDSWQPNPASPVAQAQNQPWQRPHKSEFLEHGGSLSVKFDAKAFIQADSVRPIATVEASQLSPNVNQRDDPPLTANPALSYQEGFLLNIWGNCKNELNLEGFQTEDDFNYKNQLVNLSDLGVRWLGADFTMTIPHKRETYGIVVGYSGAVETRRRRRSATQAASNNHFLVAFVTIAGRLSAVKLPQATCHGAAVYEREHGDEPTIQHIPNLQNLVENYGGPGGSEIFLHNEDFLSFGRQVDLDRMLGPTKDGRAPDHVAGTKGQVIAESTDKKRVLIAYQKRGNDDDDITWEVFDYSASVASRSWSAFDDEVTPTACPLFGMMEAITAHVNHVPDTPLEDMEPEVMRDDRAARISTQLFYKEEYDEHDKEIIDRRLAKIDLDITNGTIAKDTSDRYSQHVNYRKEEFYPL</sequence>
<feature type="region of interest" description="Disordered" evidence="1">
    <location>
        <begin position="1"/>
        <end position="88"/>
    </location>
</feature>
<dbReference type="AlphaFoldDB" id="K0R0Q9"/>
<evidence type="ECO:0000313" key="3">
    <source>
        <dbReference type="Proteomes" id="UP000266841"/>
    </source>
</evidence>
<evidence type="ECO:0000313" key="2">
    <source>
        <dbReference type="EMBL" id="EJK44394.1"/>
    </source>
</evidence>
<protein>
    <submittedName>
        <fullName evidence="2">Uncharacterized protein</fullName>
    </submittedName>
</protein>
<organism evidence="2 3">
    <name type="scientific">Thalassiosira oceanica</name>
    <name type="common">Marine diatom</name>
    <dbReference type="NCBI Taxonomy" id="159749"/>
    <lineage>
        <taxon>Eukaryota</taxon>
        <taxon>Sar</taxon>
        <taxon>Stramenopiles</taxon>
        <taxon>Ochrophyta</taxon>
        <taxon>Bacillariophyta</taxon>
        <taxon>Coscinodiscophyceae</taxon>
        <taxon>Thalassiosirophycidae</taxon>
        <taxon>Thalassiosirales</taxon>
        <taxon>Thalassiosiraceae</taxon>
        <taxon>Thalassiosira</taxon>
    </lineage>
</organism>
<feature type="compositionally biased region" description="Low complexity" evidence="1">
    <location>
        <begin position="7"/>
        <end position="24"/>
    </location>
</feature>
<proteinExistence type="predicted"/>
<comment type="caution">
    <text evidence="2">The sequence shown here is derived from an EMBL/GenBank/DDBJ whole genome shotgun (WGS) entry which is preliminary data.</text>
</comment>